<dbReference type="Proteomes" id="UP001201549">
    <property type="component" value="Unassembled WGS sequence"/>
</dbReference>
<accession>A0ABT2FLE7</accession>
<protein>
    <submittedName>
        <fullName evidence="3">Phytase</fullName>
    </submittedName>
</protein>
<keyword evidence="1" id="KW-0732">Signal</keyword>
<proteinExistence type="predicted"/>
<feature type="domain" description="BPP" evidence="2">
    <location>
        <begin position="19"/>
        <end position="304"/>
    </location>
</feature>
<gene>
    <name evidence="3" type="ORF">L9G74_11965</name>
</gene>
<dbReference type="InterPro" id="IPR003431">
    <property type="entry name" value="B-propeller_Phytase"/>
</dbReference>
<dbReference type="Gene3D" id="2.120.10.30">
    <property type="entry name" value="TolB, C-terminal domain"/>
    <property type="match status" value="2"/>
</dbReference>
<keyword evidence="4" id="KW-1185">Reference proteome</keyword>
<dbReference type="PROSITE" id="PS51662">
    <property type="entry name" value="BP_PHYTASE"/>
    <property type="match status" value="2"/>
</dbReference>
<feature type="domain" description="BPP" evidence="2">
    <location>
        <begin position="308"/>
        <end position="629"/>
    </location>
</feature>
<evidence type="ECO:0000256" key="1">
    <source>
        <dbReference type="SAM" id="SignalP"/>
    </source>
</evidence>
<reference evidence="4" key="2">
    <citation type="submission" date="2023-07" db="EMBL/GenBank/DDBJ databases">
        <title>Shewanella mangrovi sp. nov., an acetaldehyde- degrading bacterium isolated from mangrove sediment.</title>
        <authorList>
            <person name="Liu Y."/>
        </authorList>
    </citation>
    <scope>NUCLEOTIDE SEQUENCE [LARGE SCALE GENOMIC DNA]</scope>
    <source>
        <strain evidence="4">C32</strain>
    </source>
</reference>
<name>A0ABT2FLE7_9GAMM</name>
<reference evidence="3 4" key="1">
    <citation type="submission" date="2022-02" db="EMBL/GenBank/DDBJ databases">
        <authorList>
            <person name="Zhuang L."/>
        </authorList>
    </citation>
    <scope>NUCLEOTIDE SEQUENCE [LARGE SCALE GENOMIC DNA]</scope>
    <source>
        <strain evidence="3 4">C32</strain>
    </source>
</reference>
<feature type="signal peptide" evidence="1">
    <location>
        <begin position="1"/>
        <end position="27"/>
    </location>
</feature>
<dbReference type="SUPFAM" id="SSF50956">
    <property type="entry name" value="Thermostable phytase (3-phytase)"/>
    <property type="match status" value="2"/>
</dbReference>
<dbReference type="InterPro" id="IPR011042">
    <property type="entry name" value="6-blade_b-propeller_TolB-like"/>
</dbReference>
<dbReference type="Pfam" id="PF02333">
    <property type="entry name" value="Phytase"/>
    <property type="match status" value="1"/>
</dbReference>
<evidence type="ECO:0000313" key="3">
    <source>
        <dbReference type="EMBL" id="MCS4557159.1"/>
    </source>
</evidence>
<dbReference type="EMBL" id="JAKOGG010000007">
    <property type="protein sequence ID" value="MCS4557159.1"/>
    <property type="molecule type" value="Genomic_DNA"/>
</dbReference>
<evidence type="ECO:0000313" key="4">
    <source>
        <dbReference type="Proteomes" id="UP001201549"/>
    </source>
</evidence>
<evidence type="ECO:0000259" key="2">
    <source>
        <dbReference type="PROSITE" id="PS51662"/>
    </source>
</evidence>
<sequence length="636" mass="69142">MKNFALSQLVTALPLLLLAGCQQPSSALIQATPLNHPTASASWQSGDASTLVSVSEKQGMQLRNHSGNSQLAGEFDQLSVKRFGHDWVAATLDERANSITIASFSENAPLQQQLQWRLDKLQPDSLCLFRDAQNRTLSLFVQDGASHAQQWLLAQDQQWLNAPLLMRDINQPQKVAACAVDDNHGWLYTLEEGIGIWRTPARLETTAERTPVAQLQPWGTLSAEPKSLTTDEQGNLFAIDEAGKQLMYWSVTALQQASRQQKTPHTALSMTASDTETLSASVSRQGQSRIIINRDDGSAVSVELASASSAPEAVLPMVHANAETPPADRTGDVMDDPAIWVNPVNPQQSRILGTHKKDGLYVYDLDAKLVSRFGDGKLNNVDVRDGFSFNGETIGLAAASKREDDSLMFYGLRHNGDVFRIGKQPSDLAPIYGLCMGKIDGKFYVFANDKTGRIDQYLISANNGELTSQRVRRLSVASQPEGCAVDDERGRLFVGEEDVAVWTADAHQDASTELSKVADVGPALVADIEGMEITSGEHPLLVVSSQGNDSYAVFDGIAPYAYRGSFRIGLDAHTGIDGASETDGLDVVSTPVGSQYPHGLLVVQDGRNRLPDEPQNFKYVDWNTVLKTLAITPANN</sequence>
<dbReference type="PROSITE" id="PS51257">
    <property type="entry name" value="PROKAR_LIPOPROTEIN"/>
    <property type="match status" value="1"/>
</dbReference>
<comment type="caution">
    <text evidence="3">The sequence shown here is derived from an EMBL/GenBank/DDBJ whole genome shotgun (WGS) entry which is preliminary data.</text>
</comment>
<feature type="chain" id="PRO_5045248881" evidence="1">
    <location>
        <begin position="28"/>
        <end position="636"/>
    </location>
</feature>
<organism evidence="3 4">
    <name type="scientific">Shewanella electrica</name>
    <dbReference type="NCBI Taxonomy" id="515560"/>
    <lineage>
        <taxon>Bacteria</taxon>
        <taxon>Pseudomonadati</taxon>
        <taxon>Pseudomonadota</taxon>
        <taxon>Gammaproteobacteria</taxon>
        <taxon>Alteromonadales</taxon>
        <taxon>Shewanellaceae</taxon>
        <taxon>Shewanella</taxon>
    </lineage>
</organism>
<dbReference type="RefSeq" id="WP_238896636.1">
    <property type="nucleotide sequence ID" value="NZ_JAKOGG010000007.1"/>
</dbReference>